<evidence type="ECO:0000313" key="5">
    <source>
        <dbReference type="EMBL" id="OCH84403.1"/>
    </source>
</evidence>
<evidence type="ECO:0000313" key="6">
    <source>
        <dbReference type="Proteomes" id="UP000250043"/>
    </source>
</evidence>
<evidence type="ECO:0000259" key="4">
    <source>
        <dbReference type="Pfam" id="PF02782"/>
    </source>
</evidence>
<dbReference type="OrthoDB" id="203824at2759"/>
<organism evidence="5 6">
    <name type="scientific">Obba rivulosa</name>
    <dbReference type="NCBI Taxonomy" id="1052685"/>
    <lineage>
        <taxon>Eukaryota</taxon>
        <taxon>Fungi</taxon>
        <taxon>Dikarya</taxon>
        <taxon>Basidiomycota</taxon>
        <taxon>Agaricomycotina</taxon>
        <taxon>Agaricomycetes</taxon>
        <taxon>Polyporales</taxon>
        <taxon>Gelatoporiaceae</taxon>
        <taxon>Obba</taxon>
    </lineage>
</organism>
<protein>
    <recommendedName>
        <fullName evidence="4">Carbohydrate kinase FGGY C-terminal domain-containing protein</fullName>
    </recommendedName>
</protein>
<dbReference type="PANTHER" id="PTHR43435">
    <property type="entry name" value="RIBULOKINASE"/>
    <property type="match status" value="1"/>
</dbReference>
<sequence>MVRVSGHVDRSQGTAENDSEHRDRQLSCNWGGLMAVLHDESRRPCHGTECHTVHGTELLKDIHALLPLLDVNRLRDTSDLNVQRLGQSPIQCGPTVEIIIDTSLFDLALQTRHIVDRAHTAGHAVRALSGSQAKDQPLTQLLANTCCMPVVLPAISSAAVVLGTAMLDRFAHEAHEADGLNREKQSGVLWHIAEMTPSGTLVPPKAEEKEKIHFETKYEIFWESIDIHLRWRREMDDTM</sequence>
<dbReference type="SUPFAM" id="SSF53067">
    <property type="entry name" value="Actin-like ATPase domain"/>
    <property type="match status" value="1"/>
</dbReference>
<evidence type="ECO:0000256" key="1">
    <source>
        <dbReference type="ARBA" id="ARBA00022679"/>
    </source>
</evidence>
<keyword evidence="6" id="KW-1185">Reference proteome</keyword>
<dbReference type="Gene3D" id="3.30.420.40">
    <property type="match status" value="1"/>
</dbReference>
<evidence type="ECO:0000256" key="3">
    <source>
        <dbReference type="SAM" id="MobiDB-lite"/>
    </source>
</evidence>
<dbReference type="GO" id="GO:0019150">
    <property type="term" value="F:D-ribulokinase activity"/>
    <property type="evidence" value="ECO:0007669"/>
    <property type="project" value="TreeGrafter"/>
</dbReference>
<feature type="region of interest" description="Disordered" evidence="3">
    <location>
        <begin position="1"/>
        <end position="22"/>
    </location>
</feature>
<dbReference type="EMBL" id="KV722677">
    <property type="protein sequence ID" value="OCH84403.1"/>
    <property type="molecule type" value="Genomic_DNA"/>
</dbReference>
<dbReference type="InterPro" id="IPR043129">
    <property type="entry name" value="ATPase_NBD"/>
</dbReference>
<dbReference type="GO" id="GO:0005737">
    <property type="term" value="C:cytoplasm"/>
    <property type="evidence" value="ECO:0007669"/>
    <property type="project" value="TreeGrafter"/>
</dbReference>
<evidence type="ECO:0000256" key="2">
    <source>
        <dbReference type="ARBA" id="ARBA00022777"/>
    </source>
</evidence>
<dbReference type="GO" id="GO:0019321">
    <property type="term" value="P:pentose metabolic process"/>
    <property type="evidence" value="ECO:0007669"/>
    <property type="project" value="TreeGrafter"/>
</dbReference>
<dbReference type="PANTHER" id="PTHR43435:SF4">
    <property type="entry name" value="FGGY CARBOHYDRATE KINASE DOMAIN-CONTAINING PROTEIN"/>
    <property type="match status" value="1"/>
</dbReference>
<gene>
    <name evidence="5" type="ORF">OBBRIDRAFT_864743</name>
</gene>
<keyword evidence="2" id="KW-0418">Kinase</keyword>
<dbReference type="Proteomes" id="UP000250043">
    <property type="component" value="Unassembled WGS sequence"/>
</dbReference>
<keyword evidence="1" id="KW-0808">Transferase</keyword>
<reference evidence="5 6" key="1">
    <citation type="submission" date="2016-07" db="EMBL/GenBank/DDBJ databases">
        <title>Draft genome of the white-rot fungus Obba rivulosa 3A-2.</title>
        <authorList>
            <consortium name="DOE Joint Genome Institute"/>
            <person name="Miettinen O."/>
            <person name="Riley R."/>
            <person name="Acob R."/>
            <person name="Barry K."/>
            <person name="Cullen D."/>
            <person name="De Vries R."/>
            <person name="Hainaut M."/>
            <person name="Hatakka A."/>
            <person name="Henrissat B."/>
            <person name="Hilden K."/>
            <person name="Kuo R."/>
            <person name="Labutti K."/>
            <person name="Lipzen A."/>
            <person name="Makela M.R."/>
            <person name="Sandor L."/>
            <person name="Spatafora J.W."/>
            <person name="Grigoriev I.V."/>
            <person name="Hibbett D.S."/>
        </authorList>
    </citation>
    <scope>NUCLEOTIDE SEQUENCE [LARGE SCALE GENOMIC DNA]</scope>
    <source>
        <strain evidence="5 6">3A-2</strain>
    </source>
</reference>
<name>A0A8E2DJ51_9APHY</name>
<feature type="domain" description="Carbohydrate kinase FGGY C-terminal" evidence="4">
    <location>
        <begin position="105"/>
        <end position="167"/>
    </location>
</feature>
<proteinExistence type="predicted"/>
<dbReference type="InterPro" id="IPR018485">
    <property type="entry name" value="FGGY_C"/>
</dbReference>
<dbReference type="AlphaFoldDB" id="A0A8E2DJ51"/>
<feature type="compositionally biased region" description="Basic and acidic residues" evidence="3">
    <location>
        <begin position="1"/>
        <end position="10"/>
    </location>
</feature>
<dbReference type="Pfam" id="PF02782">
    <property type="entry name" value="FGGY_C"/>
    <property type="match status" value="1"/>
</dbReference>
<accession>A0A8E2DJ51</accession>